<gene>
    <name evidence="1" type="ORF">GMARGA_LOCUS12439</name>
</gene>
<protein>
    <submittedName>
        <fullName evidence="1">36496_t:CDS:1</fullName>
    </submittedName>
</protein>
<organism evidence="1 2">
    <name type="scientific">Gigaspora margarita</name>
    <dbReference type="NCBI Taxonomy" id="4874"/>
    <lineage>
        <taxon>Eukaryota</taxon>
        <taxon>Fungi</taxon>
        <taxon>Fungi incertae sedis</taxon>
        <taxon>Mucoromycota</taxon>
        <taxon>Glomeromycotina</taxon>
        <taxon>Glomeromycetes</taxon>
        <taxon>Diversisporales</taxon>
        <taxon>Gigasporaceae</taxon>
        <taxon>Gigaspora</taxon>
    </lineage>
</organism>
<keyword evidence="2" id="KW-1185">Reference proteome</keyword>
<sequence>KNSISSSNLIQAIYDLLISIPKFDKNLESDTGFSFKYCVNFADLLDFQESSNLSESSIQISYLIFLTMLLKQIINTLL</sequence>
<reference evidence="1 2" key="1">
    <citation type="submission" date="2021-06" db="EMBL/GenBank/DDBJ databases">
        <authorList>
            <person name="Kallberg Y."/>
            <person name="Tangrot J."/>
            <person name="Rosling A."/>
        </authorList>
    </citation>
    <scope>NUCLEOTIDE SEQUENCE [LARGE SCALE GENOMIC DNA]</scope>
    <source>
        <strain evidence="1 2">120-4 pot B 10/14</strain>
    </source>
</reference>
<accession>A0ABN7V0Q0</accession>
<name>A0ABN7V0Q0_GIGMA</name>
<dbReference type="EMBL" id="CAJVQB010007596">
    <property type="protein sequence ID" value="CAG8705929.1"/>
    <property type="molecule type" value="Genomic_DNA"/>
</dbReference>
<feature type="non-terminal residue" evidence="1">
    <location>
        <position position="1"/>
    </location>
</feature>
<evidence type="ECO:0000313" key="2">
    <source>
        <dbReference type="Proteomes" id="UP000789901"/>
    </source>
</evidence>
<evidence type="ECO:0000313" key="1">
    <source>
        <dbReference type="EMBL" id="CAG8705929.1"/>
    </source>
</evidence>
<comment type="caution">
    <text evidence="1">The sequence shown here is derived from an EMBL/GenBank/DDBJ whole genome shotgun (WGS) entry which is preliminary data.</text>
</comment>
<dbReference type="Proteomes" id="UP000789901">
    <property type="component" value="Unassembled WGS sequence"/>
</dbReference>
<proteinExistence type="predicted"/>